<dbReference type="Pfam" id="PF12728">
    <property type="entry name" value="HTH_17"/>
    <property type="match status" value="1"/>
</dbReference>
<dbReference type="EMBL" id="JABXWD010000200">
    <property type="protein sequence ID" value="MBV6342131.1"/>
    <property type="molecule type" value="Genomic_DNA"/>
</dbReference>
<dbReference type="Proteomes" id="UP001196980">
    <property type="component" value="Unassembled WGS sequence"/>
</dbReference>
<protein>
    <submittedName>
        <fullName evidence="2">Excisionase family DNA-binding protein</fullName>
    </submittedName>
</protein>
<dbReference type="NCBIfam" id="TIGR01764">
    <property type="entry name" value="excise"/>
    <property type="match status" value="1"/>
</dbReference>
<feature type="domain" description="Helix-turn-helix" evidence="1">
    <location>
        <begin position="13"/>
        <end position="61"/>
    </location>
</feature>
<dbReference type="InterPro" id="IPR010093">
    <property type="entry name" value="SinI_DNA-bd"/>
</dbReference>
<reference evidence="2 3" key="1">
    <citation type="journal article" date="2020" name="J Geophys Res Biogeosci">
        <title>Magnetotaxis as an Adaptation to Enable Bacterial Shuttling of Microbial Sulfur and Sulfur Cycling Across Aquatic Oxic#Anoxic Interfaces.</title>
        <authorList>
            <person name="Li J."/>
            <person name="Liu P."/>
            <person name="Wang J."/>
            <person name="Roberts A.P."/>
            <person name="Pan Y."/>
        </authorList>
    </citation>
    <scope>NUCLEOTIDE SEQUENCE [LARGE SCALE GENOMIC DNA]</scope>
    <source>
        <strain evidence="2 3">MYR-1_YQ</strain>
    </source>
</reference>
<dbReference type="InterPro" id="IPR041657">
    <property type="entry name" value="HTH_17"/>
</dbReference>
<dbReference type="GO" id="GO:0003677">
    <property type="term" value="F:DNA binding"/>
    <property type="evidence" value="ECO:0007669"/>
    <property type="project" value="UniProtKB-KW"/>
</dbReference>
<sequence>MIKKTPPPPDAAVLSPGQACYVLGLSWNTLRPLLVAGEIRNKRVGTRYIIPRQAIDDYLQSDVDRARAFAKTIIRSIK</sequence>
<evidence type="ECO:0000259" key="1">
    <source>
        <dbReference type="Pfam" id="PF12728"/>
    </source>
</evidence>
<gene>
    <name evidence="2" type="ORF">HWQ67_11090</name>
</gene>
<name>A0ABS6S004_9BACT</name>
<evidence type="ECO:0000313" key="2">
    <source>
        <dbReference type="EMBL" id="MBV6342131.1"/>
    </source>
</evidence>
<dbReference type="RefSeq" id="WP_218252753.1">
    <property type="nucleotide sequence ID" value="NZ_JABXWD010000200.1"/>
</dbReference>
<comment type="caution">
    <text evidence="2">The sequence shown here is derived from an EMBL/GenBank/DDBJ whole genome shotgun (WGS) entry which is preliminary data.</text>
</comment>
<evidence type="ECO:0000313" key="3">
    <source>
        <dbReference type="Proteomes" id="UP001196980"/>
    </source>
</evidence>
<accession>A0ABS6S004</accession>
<keyword evidence="3" id="KW-1185">Reference proteome</keyword>
<organism evidence="2 3">
    <name type="scientific">Candidatus Magnetobacterium casense</name>
    <dbReference type="NCBI Taxonomy" id="1455061"/>
    <lineage>
        <taxon>Bacteria</taxon>
        <taxon>Pseudomonadati</taxon>
        <taxon>Nitrospirota</taxon>
        <taxon>Thermodesulfovibrionia</taxon>
        <taxon>Thermodesulfovibrionales</taxon>
        <taxon>Candidatus Magnetobacteriaceae</taxon>
        <taxon>Candidatus Magnetobacterium</taxon>
    </lineage>
</organism>
<keyword evidence="2" id="KW-0238">DNA-binding</keyword>
<proteinExistence type="predicted"/>